<dbReference type="Proteomes" id="UP000004200">
    <property type="component" value="Unassembled WGS sequence"/>
</dbReference>
<dbReference type="eggNOG" id="COG0457">
    <property type="taxonomic scope" value="Bacteria"/>
</dbReference>
<protein>
    <recommendedName>
        <fullName evidence="3">Tetratricopeptide repeat protein</fullName>
    </recommendedName>
</protein>
<comment type="caution">
    <text evidence="1">The sequence shown here is derived from an EMBL/GenBank/DDBJ whole genome shotgun (WGS) entry which is preliminary data.</text>
</comment>
<sequence length="140" mass="15937">MAAYRAALEEQTRERVPLAWAMTQTNLGSAFVRLGARESGTVRLEEAVAAYRAALEEYTRERVPLDWATTQNNLGSALWRLGERDPNAGANYLQEARDSFQHAWAVYQDAGMSQYDSYFQQQLDNIETLILSQSDERAER</sequence>
<reference evidence="1 2" key="1">
    <citation type="submission" date="2011-06" db="EMBL/GenBank/DDBJ databases">
        <title>The draft genome of Thiorhodococcus drewsii AZ1.</title>
        <authorList>
            <consortium name="US DOE Joint Genome Institute (JGI-PGF)"/>
            <person name="Lucas S."/>
            <person name="Han J."/>
            <person name="Lapidus A."/>
            <person name="Cheng J.-F."/>
            <person name="Goodwin L."/>
            <person name="Pitluck S."/>
            <person name="Peters L."/>
            <person name="Land M.L."/>
            <person name="Hauser L."/>
            <person name="Vogl K."/>
            <person name="Liu Z."/>
            <person name="Imhoff J."/>
            <person name="Thiel V."/>
            <person name="Frigaard N.-U."/>
            <person name="Bryant D.A."/>
            <person name="Woyke T.J."/>
        </authorList>
    </citation>
    <scope>NUCLEOTIDE SEQUENCE [LARGE SCALE GENOMIC DNA]</scope>
    <source>
        <strain evidence="1 2">AZ1</strain>
    </source>
</reference>
<name>G2E8G9_9GAMM</name>
<gene>
    <name evidence="1" type="ORF">ThidrDRAFT_4583</name>
</gene>
<evidence type="ECO:0000313" key="1">
    <source>
        <dbReference type="EMBL" id="EGV27601.1"/>
    </source>
</evidence>
<proteinExistence type="predicted"/>
<dbReference type="AlphaFoldDB" id="G2E8G9"/>
<keyword evidence="2" id="KW-1185">Reference proteome</keyword>
<dbReference type="OrthoDB" id="5751163at2"/>
<dbReference type="PATRIC" id="fig|765913.3.peg.4642"/>
<dbReference type="STRING" id="765913.ThidrDRAFT_4583"/>
<dbReference type="SUPFAM" id="SSF48452">
    <property type="entry name" value="TPR-like"/>
    <property type="match status" value="1"/>
</dbReference>
<accession>G2E8G9</accession>
<organism evidence="1 2">
    <name type="scientific">Thiorhodococcus drewsii AZ1</name>
    <dbReference type="NCBI Taxonomy" id="765913"/>
    <lineage>
        <taxon>Bacteria</taxon>
        <taxon>Pseudomonadati</taxon>
        <taxon>Pseudomonadota</taxon>
        <taxon>Gammaproteobacteria</taxon>
        <taxon>Chromatiales</taxon>
        <taxon>Chromatiaceae</taxon>
        <taxon>Thiorhodococcus</taxon>
    </lineage>
</organism>
<dbReference type="Gene3D" id="1.25.40.10">
    <property type="entry name" value="Tetratricopeptide repeat domain"/>
    <property type="match status" value="1"/>
</dbReference>
<dbReference type="EMBL" id="AFWT01000081">
    <property type="protein sequence ID" value="EGV27601.1"/>
    <property type="molecule type" value="Genomic_DNA"/>
</dbReference>
<evidence type="ECO:0008006" key="3">
    <source>
        <dbReference type="Google" id="ProtNLM"/>
    </source>
</evidence>
<dbReference type="RefSeq" id="WP_007043294.1">
    <property type="nucleotide sequence ID" value="NZ_AFWT01000081.1"/>
</dbReference>
<evidence type="ECO:0000313" key="2">
    <source>
        <dbReference type="Proteomes" id="UP000004200"/>
    </source>
</evidence>
<dbReference type="InterPro" id="IPR011990">
    <property type="entry name" value="TPR-like_helical_dom_sf"/>
</dbReference>